<protein>
    <recommendedName>
        <fullName evidence="4">Portal protein</fullName>
    </recommendedName>
</protein>
<evidence type="ECO:0000256" key="1">
    <source>
        <dbReference type="SAM" id="MobiDB-lite"/>
    </source>
</evidence>
<feature type="compositionally biased region" description="Low complexity" evidence="1">
    <location>
        <begin position="628"/>
        <end position="643"/>
    </location>
</feature>
<dbReference type="RefSeq" id="WP_259124359.1">
    <property type="nucleotide sequence ID" value="NZ_JANUAE010000015.1"/>
</dbReference>
<evidence type="ECO:0000313" key="3">
    <source>
        <dbReference type="Proteomes" id="UP001155057"/>
    </source>
</evidence>
<reference evidence="2" key="1">
    <citation type="submission" date="2022-08" db="EMBL/GenBank/DDBJ databases">
        <title>Genomic Encyclopedia of Type Strains, Phase V (KMG-V): Genome sequencing to study the core and pangenomes of soil and plant-associated prokaryotes.</title>
        <authorList>
            <person name="Whitman W."/>
        </authorList>
    </citation>
    <scope>NUCLEOTIDE SEQUENCE</scope>
    <source>
        <strain evidence="2">SP3049</strain>
    </source>
</reference>
<comment type="caution">
    <text evidence="2">The sequence shown here is derived from an EMBL/GenBank/DDBJ whole genome shotgun (WGS) entry which is preliminary data.</text>
</comment>
<feature type="region of interest" description="Disordered" evidence="1">
    <location>
        <begin position="614"/>
        <end position="727"/>
    </location>
</feature>
<organism evidence="2 3">
    <name type="scientific">Salinibacter ruber</name>
    <dbReference type="NCBI Taxonomy" id="146919"/>
    <lineage>
        <taxon>Bacteria</taxon>
        <taxon>Pseudomonadati</taxon>
        <taxon>Rhodothermota</taxon>
        <taxon>Rhodothermia</taxon>
        <taxon>Rhodothermales</taxon>
        <taxon>Salinibacteraceae</taxon>
        <taxon>Salinibacter</taxon>
    </lineage>
</organism>
<feature type="compositionally biased region" description="Basic residues" evidence="1">
    <location>
        <begin position="614"/>
        <end position="627"/>
    </location>
</feature>
<name>A0A9X2Q595_9BACT</name>
<dbReference type="Proteomes" id="UP001155057">
    <property type="component" value="Unassembled WGS sequence"/>
</dbReference>
<dbReference type="AlphaFoldDB" id="A0A9X2Q595"/>
<gene>
    <name evidence="2" type="ORF">GGP61_003174</name>
</gene>
<evidence type="ECO:0008006" key="4">
    <source>
        <dbReference type="Google" id="ProtNLM"/>
    </source>
</evidence>
<evidence type="ECO:0000313" key="2">
    <source>
        <dbReference type="EMBL" id="MCS3711541.1"/>
    </source>
</evidence>
<dbReference type="EMBL" id="JANUAE010000015">
    <property type="protein sequence ID" value="MCS3711541.1"/>
    <property type="molecule type" value="Genomic_DNA"/>
</dbReference>
<feature type="compositionally biased region" description="Low complexity" evidence="1">
    <location>
        <begin position="664"/>
        <end position="680"/>
    </location>
</feature>
<proteinExistence type="predicted"/>
<sequence>MPYDAQDYALLDTFPSQIESDADLVQNRMKALTQDLQWREEHTDMDRCAELYHGNDDGEEQDGIPRVNKIQSAVDEHVSVALQNVPKVEMKAVRETARFENPLKQAVIKRAVEDSEQTINAMMREIFRSNGFRDEYEKALRQAGIYGVGYLVTDLDQTMDVREDSRLRKLMKKPMDQWTKRDAELYRVLSQRVSIYQADARDVVFEHGHRSYGDGDILRASVIERASTHALRTKYQNQDIKPGTFPYYVEEDPSADGDITAIVTTWELEPVFVEKTIERGGEEITTEFTTWKMVKTRIAGGQLVEKDVSDPFESRARLPVVPVYLRESEDHPYGDALPLRKEQSERFINLMRVIMYKSAKNSVSNQGALVDTTKLSPDDRQRVERVFDQGGAAALDNIPQNSSLEDIVMPLKMNSSLSSAPVEAMQNEERSFQEDTNTLDMQALNRSESGAAKRAQVQASDRTKSVANHNIKVSKKRVYDNVYELVQLTYGDEELPAMVRSPDGGRNQTSLNQEAEAEVPKVSSDGKTLASPERMSKKNPLGIIKESFKFKINDATLPMAAETKAGGDLPGDPVNRFNLLLMYLQSGLITKEYMRELQLSDELKIGDDAYRTQAKQRQKALQRKKKQQMAAQQAAASGNQEAAGRIASQQIPGEGQPGDPATEGRQQGPTPQPQGQNVPGSVGGEGDGDGGDRAGEGLLALQSMEGANGPGAESGGPTPQEQARDQR</sequence>
<accession>A0A9X2Q595</accession>
<feature type="region of interest" description="Disordered" evidence="1">
    <location>
        <begin position="499"/>
        <end position="538"/>
    </location>
</feature>